<evidence type="ECO:0000313" key="2">
    <source>
        <dbReference type="EMBL" id="KAG7159296.1"/>
    </source>
</evidence>
<comment type="caution">
    <text evidence="2">The sequence shown here is derived from an EMBL/GenBank/DDBJ whole genome shotgun (WGS) entry which is preliminary data.</text>
</comment>
<name>A0A8J5JN96_HOMAM</name>
<reference evidence="2" key="1">
    <citation type="journal article" date="2021" name="Sci. Adv.">
        <title>The American lobster genome reveals insights on longevity, neural, and immune adaptations.</title>
        <authorList>
            <person name="Polinski J.M."/>
            <person name="Zimin A.V."/>
            <person name="Clark K.F."/>
            <person name="Kohn A.B."/>
            <person name="Sadowski N."/>
            <person name="Timp W."/>
            <person name="Ptitsyn A."/>
            <person name="Khanna P."/>
            <person name="Romanova D.Y."/>
            <person name="Williams P."/>
            <person name="Greenwood S.J."/>
            <person name="Moroz L.L."/>
            <person name="Walt D.R."/>
            <person name="Bodnar A.G."/>
        </authorList>
    </citation>
    <scope>NUCLEOTIDE SEQUENCE</scope>
    <source>
        <strain evidence="2">GMGI-L3</strain>
    </source>
</reference>
<dbReference type="PANTHER" id="PTHR19143">
    <property type="entry name" value="FIBRINOGEN/TENASCIN/ANGIOPOEITIN"/>
    <property type="match status" value="1"/>
</dbReference>
<evidence type="ECO:0000259" key="1">
    <source>
        <dbReference type="PROSITE" id="PS51406"/>
    </source>
</evidence>
<dbReference type="SMART" id="SM00186">
    <property type="entry name" value="FBG"/>
    <property type="match status" value="1"/>
</dbReference>
<dbReference type="AlphaFoldDB" id="A0A8J5JN96"/>
<evidence type="ECO:0000313" key="3">
    <source>
        <dbReference type="Proteomes" id="UP000747542"/>
    </source>
</evidence>
<dbReference type="GO" id="GO:0005615">
    <property type="term" value="C:extracellular space"/>
    <property type="evidence" value="ECO:0007669"/>
    <property type="project" value="TreeGrafter"/>
</dbReference>
<dbReference type="PROSITE" id="PS51406">
    <property type="entry name" value="FIBRINOGEN_C_2"/>
    <property type="match status" value="1"/>
</dbReference>
<dbReference type="Pfam" id="PF00147">
    <property type="entry name" value="Fibrinogen_C"/>
    <property type="match status" value="1"/>
</dbReference>
<organism evidence="2 3">
    <name type="scientific">Homarus americanus</name>
    <name type="common">American lobster</name>
    <dbReference type="NCBI Taxonomy" id="6706"/>
    <lineage>
        <taxon>Eukaryota</taxon>
        <taxon>Metazoa</taxon>
        <taxon>Ecdysozoa</taxon>
        <taxon>Arthropoda</taxon>
        <taxon>Crustacea</taxon>
        <taxon>Multicrustacea</taxon>
        <taxon>Malacostraca</taxon>
        <taxon>Eumalacostraca</taxon>
        <taxon>Eucarida</taxon>
        <taxon>Decapoda</taxon>
        <taxon>Pleocyemata</taxon>
        <taxon>Astacidea</taxon>
        <taxon>Nephropoidea</taxon>
        <taxon>Nephropidae</taxon>
        <taxon>Homarus</taxon>
    </lineage>
</organism>
<accession>A0A8J5JN96</accession>
<dbReference type="InterPro" id="IPR002181">
    <property type="entry name" value="Fibrinogen_a/b/g_C_dom"/>
</dbReference>
<keyword evidence="3" id="KW-1185">Reference proteome</keyword>
<proteinExistence type="predicted"/>
<dbReference type="OrthoDB" id="6159910at2759"/>
<dbReference type="Proteomes" id="UP000747542">
    <property type="component" value="Unassembled WGS sequence"/>
</dbReference>
<gene>
    <name evidence="2" type="primary">Fcn1-L5</name>
    <name evidence="2" type="ORF">Hamer_G021241</name>
</gene>
<feature type="domain" description="Fibrinogen C-terminal" evidence="1">
    <location>
        <begin position="1"/>
        <end position="91"/>
    </location>
</feature>
<dbReference type="InterPro" id="IPR050373">
    <property type="entry name" value="Fibrinogen_C-term_domain"/>
</dbReference>
<dbReference type="EMBL" id="JAHLQT010033646">
    <property type="protein sequence ID" value="KAG7159296.1"/>
    <property type="molecule type" value="Genomic_DNA"/>
</dbReference>
<protein>
    <submittedName>
        <fullName evidence="2">Ficolin-1-like 5</fullName>
    </submittedName>
</protein>
<sequence>MTRSRNYQLRMDVKIGVQSYRYSLWSSIVVESEVHKYRLNLGTYLKESTTRLNCLSYAKSKFFSTFDRDHDSAKIQNCADTKKGGWWYNRCSSHPIPTTPFGKGQVASSCFTKNTVEPAWIQLKLSSHLQLFPQNHFLQLQ</sequence>